<keyword evidence="2" id="KW-0150">Chloroplast</keyword>
<feature type="transmembrane region" description="Helical" evidence="1">
    <location>
        <begin position="34"/>
        <end position="60"/>
    </location>
</feature>
<proteinExistence type="predicted"/>
<protein>
    <recommendedName>
        <fullName evidence="3">Transmembrane protein</fullName>
    </recommendedName>
</protein>
<evidence type="ECO:0000313" key="2">
    <source>
        <dbReference type="EMBL" id="UEQ11916.1"/>
    </source>
</evidence>
<evidence type="ECO:0008006" key="3">
    <source>
        <dbReference type="Google" id="ProtNLM"/>
    </source>
</evidence>
<feature type="transmembrane region" description="Helical" evidence="1">
    <location>
        <begin position="142"/>
        <end position="163"/>
    </location>
</feature>
<feature type="transmembrane region" description="Helical" evidence="1">
    <location>
        <begin position="169"/>
        <end position="194"/>
    </location>
</feature>
<evidence type="ECO:0000256" key="1">
    <source>
        <dbReference type="SAM" id="Phobius"/>
    </source>
</evidence>
<keyword evidence="1" id="KW-0472">Membrane</keyword>
<gene>
    <name evidence="2" type="primary">ycf92</name>
</gene>
<keyword evidence="1" id="KW-1133">Transmembrane helix</keyword>
<dbReference type="AlphaFoldDB" id="A0A8K1YU71"/>
<name>A0A8K1YU71_9FLOR</name>
<organism evidence="2">
    <name type="scientific">Kumanoa mahlacensis</name>
    <dbReference type="NCBI Taxonomy" id="1196387"/>
    <lineage>
        <taxon>Eukaryota</taxon>
        <taxon>Rhodophyta</taxon>
        <taxon>Florideophyceae</taxon>
        <taxon>Nemaliophycidae</taxon>
        <taxon>Batrachospermales</taxon>
        <taxon>Batrachospermaceae</taxon>
        <taxon>Kumanoa</taxon>
    </lineage>
</organism>
<dbReference type="EMBL" id="MK641509">
    <property type="protein sequence ID" value="UEQ11916.1"/>
    <property type="molecule type" value="Genomic_DNA"/>
</dbReference>
<keyword evidence="1" id="KW-0812">Transmembrane</keyword>
<keyword evidence="2" id="KW-0934">Plastid</keyword>
<geneLocation type="chloroplast" evidence="2"/>
<sequence length="270" mass="32344">MINLFEFSSSQEYLYSPYTWLHKLNSYIKIIMTLMYLLCLPFVSLFFLLLINCCFIILFFTLLIPSLFFCRLYKQVFIIFITLSILCISLNETNNKNLIKINCNLSTYSNFYILKPLKDNKKKFFQIYKITFQIQISLSTKIIRFLLIIISFLLIHKLLVITTCNKDILFTYSMCFLYFFPFLDKDIFFILILSEECVYLLTKRIKNIQMSIYLKGNKMCLVNYHLKMINLYFIGINTLYQTIFMDVQTISCSLYSREIVPQTQKIWLLK</sequence>
<reference evidence="2" key="1">
    <citation type="submission" date="2019-03" db="EMBL/GenBank/DDBJ databases">
        <title>Phycologia Chloroplast and mitochondrial genomes of Kumanoa mahlacensis.</title>
        <authorList>
            <person name="Fang K."/>
        </authorList>
    </citation>
    <scope>NUCLEOTIDE SEQUENCE</scope>
    <source>
        <strain evidence="2">SAS-FKP1701</strain>
    </source>
</reference>
<accession>A0A8K1YU71</accession>
<feature type="transmembrane region" description="Helical" evidence="1">
    <location>
        <begin position="72"/>
        <end position="90"/>
    </location>
</feature>